<dbReference type="GO" id="GO:0016020">
    <property type="term" value="C:membrane"/>
    <property type="evidence" value="ECO:0007669"/>
    <property type="project" value="UniProtKB-SubCell"/>
</dbReference>
<evidence type="ECO:0000313" key="6">
    <source>
        <dbReference type="EMBL" id="NEN77264.1"/>
    </source>
</evidence>
<evidence type="ECO:0000256" key="2">
    <source>
        <dbReference type="ARBA" id="ARBA00022692"/>
    </source>
</evidence>
<dbReference type="EMBL" id="JAAGXA010000001">
    <property type="protein sequence ID" value="NEN77264.1"/>
    <property type="molecule type" value="Genomic_DNA"/>
</dbReference>
<keyword evidence="3 5" id="KW-1133">Transmembrane helix</keyword>
<dbReference type="Pfam" id="PF02535">
    <property type="entry name" value="Zip"/>
    <property type="match status" value="1"/>
</dbReference>
<dbReference type="RefSeq" id="WP_163770573.1">
    <property type="nucleotide sequence ID" value="NZ_JAAGXA010000001.1"/>
</dbReference>
<dbReference type="InterPro" id="IPR003689">
    <property type="entry name" value="ZIP"/>
</dbReference>
<keyword evidence="7" id="KW-1185">Reference proteome</keyword>
<reference evidence="6 7" key="1">
    <citation type="journal article" date="2014" name="Int. J. Syst. Evol. Microbiol.">
        <title>Nocardioides zeae sp. nov., isolated from the stem of Zea mays.</title>
        <authorList>
            <person name="Glaeser S.P."/>
            <person name="McInroy J.A."/>
            <person name="Busse H.J."/>
            <person name="Kampfer P."/>
        </authorList>
    </citation>
    <scope>NUCLEOTIDE SEQUENCE [LARGE SCALE GENOMIC DNA]</scope>
    <source>
        <strain evidence="6 7">JCM 30728</strain>
    </source>
</reference>
<gene>
    <name evidence="6" type="ORF">G3T38_03140</name>
</gene>
<protein>
    <submittedName>
        <fullName evidence="6">ZIP family metal transporter</fullName>
    </submittedName>
</protein>
<accession>A0A6P0HG31</accession>
<comment type="caution">
    <text evidence="6">The sequence shown here is derived from an EMBL/GenBank/DDBJ whole genome shotgun (WGS) entry which is preliminary data.</text>
</comment>
<proteinExistence type="predicted"/>
<keyword evidence="2 5" id="KW-0812">Transmembrane</keyword>
<dbReference type="AlphaFoldDB" id="A0A6P0HG31"/>
<feature type="transmembrane region" description="Helical" evidence="5">
    <location>
        <begin position="215"/>
        <end position="233"/>
    </location>
</feature>
<keyword evidence="4 5" id="KW-0472">Membrane</keyword>
<feature type="transmembrane region" description="Helical" evidence="5">
    <location>
        <begin position="149"/>
        <end position="170"/>
    </location>
</feature>
<organism evidence="6 7">
    <name type="scientific">Nocardioides zeae</name>
    <dbReference type="NCBI Taxonomy" id="1457234"/>
    <lineage>
        <taxon>Bacteria</taxon>
        <taxon>Bacillati</taxon>
        <taxon>Actinomycetota</taxon>
        <taxon>Actinomycetes</taxon>
        <taxon>Propionibacteriales</taxon>
        <taxon>Nocardioidaceae</taxon>
        <taxon>Nocardioides</taxon>
    </lineage>
</organism>
<evidence type="ECO:0000313" key="7">
    <source>
        <dbReference type="Proteomes" id="UP000468687"/>
    </source>
</evidence>
<comment type="subcellular location">
    <subcellularLocation>
        <location evidence="1">Membrane</location>
        <topology evidence="1">Multi-pass membrane protein</topology>
    </subcellularLocation>
</comment>
<feature type="transmembrane region" description="Helical" evidence="5">
    <location>
        <begin position="182"/>
        <end position="203"/>
    </location>
</feature>
<feature type="transmembrane region" description="Helical" evidence="5">
    <location>
        <begin position="34"/>
        <end position="53"/>
    </location>
</feature>
<feature type="transmembrane region" description="Helical" evidence="5">
    <location>
        <begin position="245"/>
        <end position="264"/>
    </location>
</feature>
<dbReference type="PANTHER" id="PTHR11040">
    <property type="entry name" value="ZINC/IRON TRANSPORTER"/>
    <property type="match status" value="1"/>
</dbReference>
<dbReference type="GO" id="GO:0005385">
    <property type="term" value="F:zinc ion transmembrane transporter activity"/>
    <property type="evidence" value="ECO:0007669"/>
    <property type="project" value="TreeGrafter"/>
</dbReference>
<feature type="transmembrane region" description="Helical" evidence="5">
    <location>
        <begin position="122"/>
        <end position="143"/>
    </location>
</feature>
<sequence length="266" mass="26449">MLTAFLLTLVAGLATSLGGLLALHPRVRTPHGLGVALAFAAGAMLVVAAVEILPASAASLRSSLGSWSQAWLVTTGSAGLAAASVVVAARRLGKAVGASEQSGRGRYHDAEATRRRVRRSGVLVALAVAAHNIPEGLVTFVTAVDDPRAGLLVAMAVALHNVPEGVAVAAPLYGTGIGGPRAFALATASGLAEPLGALIGYVVLSATLPPDVCGVVFASIAGVMVAVSCVELLPNADRLVSRGRAARAASCGAVVMGVSLLMLGTV</sequence>
<dbReference type="PANTHER" id="PTHR11040:SF205">
    <property type="entry name" value="ZINC TRANSPORTER ZUPT"/>
    <property type="match status" value="1"/>
</dbReference>
<evidence type="ECO:0000256" key="4">
    <source>
        <dbReference type="ARBA" id="ARBA00023136"/>
    </source>
</evidence>
<name>A0A6P0HG31_9ACTN</name>
<evidence type="ECO:0000256" key="3">
    <source>
        <dbReference type="ARBA" id="ARBA00022989"/>
    </source>
</evidence>
<evidence type="ECO:0000256" key="5">
    <source>
        <dbReference type="SAM" id="Phobius"/>
    </source>
</evidence>
<evidence type="ECO:0000256" key="1">
    <source>
        <dbReference type="ARBA" id="ARBA00004141"/>
    </source>
</evidence>
<dbReference type="Proteomes" id="UP000468687">
    <property type="component" value="Unassembled WGS sequence"/>
</dbReference>